<proteinExistence type="predicted"/>
<dbReference type="InterPro" id="IPR032710">
    <property type="entry name" value="NTF2-like_dom_sf"/>
</dbReference>
<accession>A0ABV5ITM4</accession>
<name>A0ABV5ITM4_9ACTN</name>
<organism evidence="2 3">
    <name type="scientific">Nonomuraea spiralis</name>
    <dbReference type="NCBI Taxonomy" id="46182"/>
    <lineage>
        <taxon>Bacteria</taxon>
        <taxon>Bacillati</taxon>
        <taxon>Actinomycetota</taxon>
        <taxon>Actinomycetes</taxon>
        <taxon>Streptosporangiales</taxon>
        <taxon>Streptosporangiaceae</taxon>
        <taxon>Nonomuraea</taxon>
    </lineage>
</organism>
<dbReference type="Pfam" id="PF12680">
    <property type="entry name" value="SnoaL_2"/>
    <property type="match status" value="1"/>
</dbReference>
<keyword evidence="3" id="KW-1185">Reference proteome</keyword>
<dbReference type="Proteomes" id="UP001589647">
    <property type="component" value="Unassembled WGS sequence"/>
</dbReference>
<dbReference type="PANTHER" id="PTHR38436:SF1">
    <property type="entry name" value="ESTER CYCLASE"/>
    <property type="match status" value="1"/>
</dbReference>
<dbReference type="PANTHER" id="PTHR38436">
    <property type="entry name" value="POLYKETIDE CYCLASE SNOAL-LIKE DOMAIN"/>
    <property type="match status" value="1"/>
</dbReference>
<evidence type="ECO:0000313" key="2">
    <source>
        <dbReference type="EMBL" id="MFB9207637.1"/>
    </source>
</evidence>
<dbReference type="InterPro" id="IPR037401">
    <property type="entry name" value="SnoaL-like"/>
</dbReference>
<dbReference type="Gene3D" id="3.10.450.50">
    <property type="match status" value="1"/>
</dbReference>
<reference evidence="2 3" key="1">
    <citation type="submission" date="2024-09" db="EMBL/GenBank/DDBJ databases">
        <authorList>
            <person name="Sun Q."/>
            <person name="Mori K."/>
        </authorList>
    </citation>
    <scope>NUCLEOTIDE SEQUENCE [LARGE SCALE GENOMIC DNA]</scope>
    <source>
        <strain evidence="2 3">CCM 3426</strain>
    </source>
</reference>
<dbReference type="EMBL" id="JBHMEI010000063">
    <property type="protein sequence ID" value="MFB9207637.1"/>
    <property type="molecule type" value="Genomic_DNA"/>
</dbReference>
<evidence type="ECO:0000313" key="3">
    <source>
        <dbReference type="Proteomes" id="UP001589647"/>
    </source>
</evidence>
<dbReference type="InterPro" id="IPR009959">
    <property type="entry name" value="Cyclase_SnoaL-like"/>
</dbReference>
<dbReference type="SUPFAM" id="SSF54427">
    <property type="entry name" value="NTF2-like"/>
    <property type="match status" value="1"/>
</dbReference>
<sequence length="143" mass="15807">MNVAREVRDRYTGAFNAHDMKALLRTFSPAGVSISPEGVSQGHSELASYLEEFWTAFPDVRAVLTESSEGEATTVDELLMVGTHRGPYTMPDGQVLSATGRPVRLRCCYVCTVEDGLITSLRLYFDQLELLTQLSSSVTLRRS</sequence>
<dbReference type="RefSeq" id="WP_189651304.1">
    <property type="nucleotide sequence ID" value="NZ_BMRC01000018.1"/>
</dbReference>
<gene>
    <name evidence="2" type="ORF">ACFFV7_41100</name>
</gene>
<protein>
    <submittedName>
        <fullName evidence="2">Ester cyclase</fullName>
    </submittedName>
</protein>
<comment type="caution">
    <text evidence="2">The sequence shown here is derived from an EMBL/GenBank/DDBJ whole genome shotgun (WGS) entry which is preliminary data.</text>
</comment>
<feature type="domain" description="SnoaL-like" evidence="1">
    <location>
        <begin position="10"/>
        <end position="120"/>
    </location>
</feature>
<evidence type="ECO:0000259" key="1">
    <source>
        <dbReference type="Pfam" id="PF12680"/>
    </source>
</evidence>